<dbReference type="GO" id="GO:0007155">
    <property type="term" value="P:cell adhesion"/>
    <property type="evidence" value="ECO:0007669"/>
    <property type="project" value="InterPro"/>
</dbReference>
<reference evidence="1 2" key="1">
    <citation type="journal article" date="2012" name="BMC Genomics">
        <title>Comparative genomics of bacteria in the genus Providencia isolated from wild Drosophila melanogaster.</title>
        <authorList>
            <person name="Galac M.R."/>
            <person name="Lazzaro B.P."/>
        </authorList>
    </citation>
    <scope>NUCLEOTIDE SEQUENCE [LARGE SCALE GENOMIC DNA]</scope>
    <source>
        <strain evidence="1 2">DSM 19967</strain>
    </source>
</reference>
<evidence type="ECO:0008006" key="3">
    <source>
        <dbReference type="Google" id="ProtNLM"/>
    </source>
</evidence>
<protein>
    <recommendedName>
        <fullName evidence="3">Fimbrial protein</fullName>
    </recommendedName>
</protein>
<dbReference type="RefSeq" id="WP_008915418.1">
    <property type="nucleotide sequence ID" value="NZ_CM001773.1"/>
</dbReference>
<dbReference type="GO" id="GO:0009289">
    <property type="term" value="C:pilus"/>
    <property type="evidence" value="ECO:0007669"/>
    <property type="project" value="InterPro"/>
</dbReference>
<dbReference type="HOGENOM" id="CLU_818510_0_0_6"/>
<dbReference type="InterPro" id="IPR036937">
    <property type="entry name" value="Adhesion_dom_fimbrial_sf"/>
</dbReference>
<gene>
    <name evidence="1" type="ORF">OO7_07955</name>
</gene>
<organism evidence="1 2">
    <name type="scientific">Providencia sneebia DSM 19967</name>
    <dbReference type="NCBI Taxonomy" id="1141660"/>
    <lineage>
        <taxon>Bacteria</taxon>
        <taxon>Pseudomonadati</taxon>
        <taxon>Pseudomonadota</taxon>
        <taxon>Gammaproteobacteria</taxon>
        <taxon>Enterobacterales</taxon>
        <taxon>Morganellaceae</taxon>
        <taxon>Providencia</taxon>
    </lineage>
</organism>
<sequence length="339" mass="36400">MRLNLFILFLVSSPLYADIYLSETRVYNLVTGEARLVSGINVDGDSAGFIVQDANQEWLGTGPDGKTYRVFTLKYSFSGQITLTVDESFYSNIGNCEFNGEGDQKQLYVGWTVMQPGISGTIYSSAGALYSSGFSQGVGVQSRWRGIPVGQPTFTATFNNSSQSADVYITNGPQGIYTMPGGKMVYVHTDGERPNALPYADIYGLSCGAVLGVGESIPTEPIEPPAPDIVCDFSTGGDIDLGVVDITSASNRYASTYLYTQCTDDATVTATIQKSGGGNNLLQMGGLNLRVIFDNSSDKKTYSANTSQNSQIIWGQVTSVGTLTPGDYSQSMVVYLNYE</sequence>
<proteinExistence type="predicted"/>
<keyword evidence="2" id="KW-1185">Reference proteome</keyword>
<accession>K8WBM3</accession>
<name>K8WBM3_9GAMM</name>
<comment type="caution">
    <text evidence="1">The sequence shown here is derived from an EMBL/GenBank/DDBJ whole genome shotgun (WGS) entry which is preliminary data.</text>
</comment>
<dbReference type="PATRIC" id="fig|1141660.3.peg.1590"/>
<dbReference type="OrthoDB" id="9964280at2"/>
<evidence type="ECO:0000313" key="2">
    <source>
        <dbReference type="Proteomes" id="UP000010290"/>
    </source>
</evidence>
<dbReference type="Proteomes" id="UP000010290">
    <property type="component" value="Chromosome"/>
</dbReference>
<dbReference type="Gene3D" id="2.60.40.1090">
    <property type="entry name" value="Fimbrial-type adhesion domain"/>
    <property type="match status" value="1"/>
</dbReference>
<evidence type="ECO:0000313" key="1">
    <source>
        <dbReference type="EMBL" id="EKT57306.1"/>
    </source>
</evidence>
<dbReference type="AlphaFoldDB" id="K8WBM3"/>
<dbReference type="EMBL" id="AKKN01000008">
    <property type="protein sequence ID" value="EKT57306.1"/>
    <property type="molecule type" value="Genomic_DNA"/>
</dbReference>